<sequence length="369" mass="42141">MKRVVVNGANGYVASNFIKCLLHGEYKVVALVRSGKAETAEQKMLNALARINDNSPSKYENLEVYDYSLFDHDFALSPDELNKIFGGYIDYFHFAASLKYDEKSKKEIFATNIDGVKNSLSIFNQYSSRNSRFFFISTAYSCGRTSKVFKEQFYDNQDISAFRNYYEQSKRYAENEIRQQIEKHGLNGHILRLSQVVGEHKTGIVRTDYGIFDFAKRIYGLAKRYPDATIRVDVDPDSSQNLIPIDAVVSFLMKTVEIDESPVIINLVAKKSTSNHHIINSLNRLLPVNLKPVRHLDREDMSALERVISAGMSFTGAYIDTNLAFDTTYKDKVMTPNGHEINEQSVYNMLEYFINDISRPKKKALQANS</sequence>
<dbReference type="EMBL" id="FUYV01000026">
    <property type="protein sequence ID" value="SKC24028.1"/>
    <property type="molecule type" value="Genomic_DNA"/>
</dbReference>
<dbReference type="Pfam" id="PF07993">
    <property type="entry name" value="NAD_binding_4"/>
    <property type="match status" value="1"/>
</dbReference>
<dbReference type="InterPro" id="IPR013120">
    <property type="entry name" value="FAR_NAD-bd"/>
</dbReference>
<dbReference type="SUPFAM" id="SSF51735">
    <property type="entry name" value="NAD(P)-binding Rossmann-fold domains"/>
    <property type="match status" value="1"/>
</dbReference>
<dbReference type="STRING" id="889453.SAMN03080601_03318"/>
<proteinExistence type="predicted"/>
<dbReference type="InterPro" id="IPR036291">
    <property type="entry name" value="NAD(P)-bd_dom_sf"/>
</dbReference>
<dbReference type="PANTHER" id="PTHR43000">
    <property type="entry name" value="DTDP-D-GLUCOSE 4,6-DEHYDRATASE-RELATED"/>
    <property type="match status" value="1"/>
</dbReference>
<dbReference type="KEGG" id="asx:CDL62_12825"/>
<dbReference type="RefSeq" id="WP_079558977.1">
    <property type="nucleotide sequence ID" value="NZ_CP021904.1"/>
</dbReference>
<dbReference type="AlphaFoldDB" id="A0A1T5HTK8"/>
<protein>
    <submittedName>
        <fullName evidence="2">Nucleoside-diphosphate-sugar epimerase</fullName>
    </submittedName>
</protein>
<reference evidence="2 3" key="1">
    <citation type="submission" date="2017-02" db="EMBL/GenBank/DDBJ databases">
        <authorList>
            <person name="Peterson S.W."/>
        </authorList>
    </citation>
    <scope>NUCLEOTIDE SEQUENCE [LARGE SCALE GENOMIC DNA]</scope>
    <source>
        <strain evidence="2 3">DSM 24412</strain>
    </source>
</reference>
<accession>A0A1T5HTK8</accession>
<organism evidence="2 3">
    <name type="scientific">Alkalitalea saponilacus</name>
    <dbReference type="NCBI Taxonomy" id="889453"/>
    <lineage>
        <taxon>Bacteria</taxon>
        <taxon>Pseudomonadati</taxon>
        <taxon>Bacteroidota</taxon>
        <taxon>Bacteroidia</taxon>
        <taxon>Marinilabiliales</taxon>
        <taxon>Marinilabiliaceae</taxon>
        <taxon>Alkalitalea</taxon>
    </lineage>
</organism>
<gene>
    <name evidence="2" type="ORF">SAMN03080601_03318</name>
</gene>
<evidence type="ECO:0000313" key="3">
    <source>
        <dbReference type="Proteomes" id="UP000191055"/>
    </source>
</evidence>
<dbReference type="Proteomes" id="UP000191055">
    <property type="component" value="Unassembled WGS sequence"/>
</dbReference>
<feature type="domain" description="Thioester reductase (TE)" evidence="1">
    <location>
        <begin position="8"/>
        <end position="250"/>
    </location>
</feature>
<dbReference type="Gene3D" id="3.40.50.720">
    <property type="entry name" value="NAD(P)-binding Rossmann-like Domain"/>
    <property type="match status" value="1"/>
</dbReference>
<name>A0A1T5HTK8_9BACT</name>
<evidence type="ECO:0000259" key="1">
    <source>
        <dbReference type="Pfam" id="PF07993"/>
    </source>
</evidence>
<dbReference type="OrthoDB" id="9785372at2"/>
<keyword evidence="3" id="KW-1185">Reference proteome</keyword>
<evidence type="ECO:0000313" key="2">
    <source>
        <dbReference type="EMBL" id="SKC24028.1"/>
    </source>
</evidence>